<dbReference type="Proteomes" id="UP000319663">
    <property type="component" value="Unassembled WGS sequence"/>
</dbReference>
<comment type="similarity">
    <text evidence="2">Belongs to the peptidase S54 family.</text>
</comment>
<feature type="transmembrane region" description="Helical" evidence="8">
    <location>
        <begin position="364"/>
        <end position="383"/>
    </location>
</feature>
<dbReference type="PANTHER" id="PTHR43731:SF14">
    <property type="entry name" value="PRESENILIN-ASSOCIATED RHOMBOID-LIKE PROTEIN, MITOCHONDRIAL"/>
    <property type="match status" value="1"/>
</dbReference>
<keyword evidence="11" id="KW-1185">Reference proteome</keyword>
<dbReference type="Pfam" id="PF01694">
    <property type="entry name" value="Rhomboid"/>
    <property type="match status" value="1"/>
</dbReference>
<evidence type="ECO:0000256" key="7">
    <source>
        <dbReference type="SAM" id="Coils"/>
    </source>
</evidence>
<feature type="transmembrane region" description="Helical" evidence="8">
    <location>
        <begin position="404"/>
        <end position="423"/>
    </location>
</feature>
<dbReference type="PANTHER" id="PTHR43731">
    <property type="entry name" value="RHOMBOID PROTEASE"/>
    <property type="match status" value="1"/>
</dbReference>
<name>A0A507QVF4_MONPU</name>
<dbReference type="GO" id="GO:0006465">
    <property type="term" value="P:signal peptide processing"/>
    <property type="evidence" value="ECO:0007669"/>
    <property type="project" value="TreeGrafter"/>
</dbReference>
<protein>
    <recommendedName>
        <fullName evidence="9">Peptidase S54 rhomboid domain-containing protein</fullName>
    </recommendedName>
</protein>
<keyword evidence="7" id="KW-0175">Coiled coil</keyword>
<keyword evidence="5 8" id="KW-1133">Transmembrane helix</keyword>
<keyword evidence="6 8" id="KW-0472">Membrane</keyword>
<dbReference type="GO" id="GO:0004252">
    <property type="term" value="F:serine-type endopeptidase activity"/>
    <property type="evidence" value="ECO:0007669"/>
    <property type="project" value="InterPro"/>
</dbReference>
<feature type="transmembrane region" description="Helical" evidence="8">
    <location>
        <begin position="435"/>
        <end position="454"/>
    </location>
</feature>
<dbReference type="InterPro" id="IPR022764">
    <property type="entry name" value="Peptidase_S54_rhomboid_dom"/>
</dbReference>
<dbReference type="AlphaFoldDB" id="A0A507QVF4"/>
<feature type="coiled-coil region" evidence="7">
    <location>
        <begin position="133"/>
        <end position="170"/>
    </location>
</feature>
<evidence type="ECO:0000313" key="11">
    <source>
        <dbReference type="Proteomes" id="UP000319663"/>
    </source>
</evidence>
<evidence type="ECO:0000256" key="6">
    <source>
        <dbReference type="ARBA" id="ARBA00023136"/>
    </source>
</evidence>
<feature type="transmembrane region" description="Helical" evidence="8">
    <location>
        <begin position="220"/>
        <end position="238"/>
    </location>
</feature>
<comment type="caution">
    <text evidence="10">The sequence shown here is derived from an EMBL/GenBank/DDBJ whole genome shotgun (WGS) entry which is preliminary data.</text>
</comment>
<dbReference type="SUPFAM" id="SSF144091">
    <property type="entry name" value="Rhomboid-like"/>
    <property type="match status" value="1"/>
</dbReference>
<dbReference type="InterPro" id="IPR035952">
    <property type="entry name" value="Rhomboid-like_sf"/>
</dbReference>
<keyword evidence="3 8" id="KW-0812">Transmembrane</keyword>
<gene>
    <name evidence="10" type="ORF">MPDQ_006883</name>
</gene>
<comment type="subcellular location">
    <subcellularLocation>
        <location evidence="1">Membrane</location>
        <topology evidence="1">Multi-pass membrane protein</topology>
    </subcellularLocation>
</comment>
<dbReference type="OrthoDB" id="10260614at2759"/>
<dbReference type="FunFam" id="1.20.1540.10:FF:000012">
    <property type="entry name" value="Rhomboid family protein"/>
    <property type="match status" value="1"/>
</dbReference>
<evidence type="ECO:0000256" key="2">
    <source>
        <dbReference type="ARBA" id="ARBA00009045"/>
    </source>
</evidence>
<dbReference type="GO" id="GO:0016020">
    <property type="term" value="C:membrane"/>
    <property type="evidence" value="ECO:0007669"/>
    <property type="project" value="UniProtKB-SubCell"/>
</dbReference>
<dbReference type="Gene3D" id="1.20.1540.10">
    <property type="entry name" value="Rhomboid-like"/>
    <property type="match status" value="1"/>
</dbReference>
<feature type="transmembrane region" description="Helical" evidence="8">
    <location>
        <begin position="337"/>
        <end position="358"/>
    </location>
</feature>
<dbReference type="STRING" id="5098.A0A507QVF4"/>
<evidence type="ECO:0000256" key="1">
    <source>
        <dbReference type="ARBA" id="ARBA00004141"/>
    </source>
</evidence>
<proteinExistence type="inferred from homology"/>
<evidence type="ECO:0000256" key="4">
    <source>
        <dbReference type="ARBA" id="ARBA00022801"/>
    </source>
</evidence>
<evidence type="ECO:0000259" key="9">
    <source>
        <dbReference type="Pfam" id="PF01694"/>
    </source>
</evidence>
<evidence type="ECO:0000313" key="10">
    <source>
        <dbReference type="EMBL" id="TQB72397.1"/>
    </source>
</evidence>
<organism evidence="10 11">
    <name type="scientific">Monascus purpureus</name>
    <name type="common">Red mold</name>
    <name type="synonym">Monascus anka</name>
    <dbReference type="NCBI Taxonomy" id="5098"/>
    <lineage>
        <taxon>Eukaryota</taxon>
        <taxon>Fungi</taxon>
        <taxon>Dikarya</taxon>
        <taxon>Ascomycota</taxon>
        <taxon>Pezizomycotina</taxon>
        <taxon>Eurotiomycetes</taxon>
        <taxon>Eurotiomycetidae</taxon>
        <taxon>Eurotiales</taxon>
        <taxon>Aspergillaceae</taxon>
        <taxon>Monascus</taxon>
    </lineage>
</organism>
<evidence type="ECO:0000256" key="3">
    <source>
        <dbReference type="ARBA" id="ARBA00022692"/>
    </source>
</evidence>
<evidence type="ECO:0000256" key="5">
    <source>
        <dbReference type="ARBA" id="ARBA00022989"/>
    </source>
</evidence>
<reference evidence="10 11" key="1">
    <citation type="submission" date="2019-06" db="EMBL/GenBank/DDBJ databases">
        <title>Wine fermentation using esterase from Monascus purpureus.</title>
        <authorList>
            <person name="Geng C."/>
            <person name="Zhang Y."/>
        </authorList>
    </citation>
    <scope>NUCLEOTIDE SEQUENCE [LARGE SCALE GENOMIC DNA]</scope>
    <source>
        <strain evidence="10">HQ1</strain>
    </source>
</reference>
<dbReference type="EMBL" id="VIFY01000065">
    <property type="protein sequence ID" value="TQB72397.1"/>
    <property type="molecule type" value="Genomic_DNA"/>
</dbReference>
<dbReference type="InterPro" id="IPR050925">
    <property type="entry name" value="Rhomboid_protease_S54"/>
</dbReference>
<accession>A0A507QVF4</accession>
<feature type="transmembrane region" description="Helical" evidence="8">
    <location>
        <begin position="258"/>
        <end position="278"/>
    </location>
</feature>
<dbReference type="CDD" id="cd22249">
    <property type="entry name" value="UDM1_RNF168_RNF169-like"/>
    <property type="match status" value="1"/>
</dbReference>
<sequence length="474" mass="53579">MPVRAKPFSAAEIRTIFGRRKVSGALGNRILSVLHGRRLSGTLDLDLPADITSTVPQSTLDAGLKWLRTNYPIDEDAAILARIEREELEEEQRLIRRAEELGLYKPQSGSFGAERSEEDGVWGKSILKNIRRRNEARLLAEEEQRRKEWLEGEQREREALQRQIQQNTSLQKFEGSAVVDARPRADPKERPVLAWAQKHYLRAMDNDYSKLSEMTTSRRLVPALIVTLITLGLCYIYAESYQPPQRSDRMWPNVYPAAATAIAMIGINVGICILWKCWPPSWRMLNRYFISVPVYPHPLSLVGSIFSHQTFKHLAVNMTMLWFIGTRLHDEIGRGSFIAVYLACGVVGSMASLTAHVLLGKLMVTSLGASGALTGLIAAWCMLHADDKLTFFFLPPEWRDTFSAPGWVALTGIVTLEVLGLLSPFPALRVASLDYYAHLGGYLTGALWAVAWKAERAKKQKENRPWLEKVFYRE</sequence>
<evidence type="ECO:0000256" key="8">
    <source>
        <dbReference type="SAM" id="Phobius"/>
    </source>
</evidence>
<feature type="domain" description="Peptidase S54 rhomboid" evidence="9">
    <location>
        <begin position="300"/>
        <end position="450"/>
    </location>
</feature>
<keyword evidence="4" id="KW-0378">Hydrolase</keyword>